<dbReference type="PROSITE" id="PS51257">
    <property type="entry name" value="PROKAR_LIPOPROTEIN"/>
    <property type="match status" value="1"/>
</dbReference>
<dbReference type="InterPro" id="IPR021851">
    <property type="entry name" value="DUF3455"/>
</dbReference>
<feature type="chain" id="PRO_5042482342" evidence="1">
    <location>
        <begin position="23"/>
        <end position="160"/>
    </location>
</feature>
<comment type="caution">
    <text evidence="2">The sequence shown here is derived from an EMBL/GenBank/DDBJ whole genome shotgun (WGS) entry which is preliminary data.</text>
</comment>
<sequence length="160" mass="17926">MRALSALLALFFLASCTSIQFAPDPLKDATAVYSWEARGRMVFQCSYDSDGFFWNFVQTEGELLNDDGRRQAVLQPNFGITARDGSALHAKIISQGEQTSPRDLRTAVFSAQSEGHGMLEGIRYIARRQPSGGMPLVTCTASQRGQYLRVPFRARYVFYR</sequence>
<accession>A0AAI9WNZ1</accession>
<dbReference type="Proteomes" id="UP000469462">
    <property type="component" value="Unassembled WGS sequence"/>
</dbReference>
<evidence type="ECO:0000313" key="2">
    <source>
        <dbReference type="EMBL" id="KAB7652581.1"/>
    </source>
</evidence>
<proteinExistence type="predicted"/>
<dbReference type="Pfam" id="PF11937">
    <property type="entry name" value="DUF3455"/>
    <property type="match status" value="1"/>
</dbReference>
<dbReference type="AlphaFoldDB" id="A0AAI9WNZ1"/>
<reference evidence="2 3" key="1">
    <citation type="submission" date="2019-10" db="EMBL/GenBank/DDBJ databases">
        <title>Genome diversity of Sutterella seckii.</title>
        <authorList>
            <person name="Chaplin A.V."/>
            <person name="Sokolova S.R."/>
            <person name="Mosin K.A."/>
            <person name="Ivanova E.L."/>
            <person name="Kochetkova T.O."/>
            <person name="Goltsov A.Y."/>
            <person name="Trofimov D.Y."/>
            <person name="Efimov B.A."/>
        </authorList>
    </citation>
    <scope>NUCLEOTIDE SEQUENCE [LARGE SCALE GENOMIC DNA]</scope>
    <source>
        <strain evidence="2 3">ASD3426</strain>
    </source>
</reference>
<protein>
    <submittedName>
        <fullName evidence="2">DUF3455 domain-containing protein</fullName>
    </submittedName>
</protein>
<dbReference type="RefSeq" id="WP_139688368.1">
    <property type="nucleotide sequence ID" value="NZ_WEHW01000002.1"/>
</dbReference>
<evidence type="ECO:0000313" key="3">
    <source>
        <dbReference type="Proteomes" id="UP000469462"/>
    </source>
</evidence>
<feature type="signal peptide" evidence="1">
    <location>
        <begin position="1"/>
        <end position="22"/>
    </location>
</feature>
<keyword evidence="1" id="KW-0732">Signal</keyword>
<dbReference type="EMBL" id="WEHW01000002">
    <property type="protein sequence ID" value="KAB7652581.1"/>
    <property type="molecule type" value="Genomic_DNA"/>
</dbReference>
<gene>
    <name evidence="2" type="ORF">GBM96_01270</name>
</gene>
<organism evidence="2 3">
    <name type="scientific">Sutterella seckii</name>
    <dbReference type="NCBI Taxonomy" id="1944635"/>
    <lineage>
        <taxon>Bacteria</taxon>
        <taxon>Pseudomonadati</taxon>
        <taxon>Pseudomonadota</taxon>
        <taxon>Betaproteobacteria</taxon>
        <taxon>Burkholderiales</taxon>
        <taxon>Sutterellaceae</taxon>
        <taxon>Sutterella</taxon>
    </lineage>
</organism>
<name>A0AAI9WNZ1_9BURK</name>
<evidence type="ECO:0000256" key="1">
    <source>
        <dbReference type="SAM" id="SignalP"/>
    </source>
</evidence>
<keyword evidence="3" id="KW-1185">Reference proteome</keyword>